<sequence>MHPPKTSNLHYPDVTSRTQQILGDRRWDGNGPPHWLIGKAQGPAQTADEAYEERLKLIARLRHYTCDDPTAQAVAERHDHCAPRQRCGSGACPECGRTYCRWFVASGAAALKQLGIGISIISLVPPQLSVPIGQLASEHIHTAKQRIQATLIKAGISTFIGGIDISANEHKREFDPHFQLQAWILAPTDQIRPAESKLRAAIPKTSTVPRPVKIKLWDRNLAALGYALKDHFVRRVSYQREANEDGSKHTCRNTRDRPLRVEQHIELAITLDQAGLQARLILGGCRVVRTVNGPMIRPITKRQHDSDDQ</sequence>
<comment type="caution">
    <text evidence="1">The sequence shown here is derived from an EMBL/GenBank/DDBJ whole genome shotgun (WGS) entry which is preliminary data.</text>
</comment>
<accession>A0A512C1H0</accession>
<dbReference type="EMBL" id="BJYU01000149">
    <property type="protein sequence ID" value="GEO18065.1"/>
    <property type="molecule type" value="Genomic_DNA"/>
</dbReference>
<organism evidence="1 2">
    <name type="scientific">Microvirga aerophila</name>
    <dbReference type="NCBI Taxonomy" id="670291"/>
    <lineage>
        <taxon>Bacteria</taxon>
        <taxon>Pseudomonadati</taxon>
        <taxon>Pseudomonadota</taxon>
        <taxon>Alphaproteobacteria</taxon>
        <taxon>Hyphomicrobiales</taxon>
        <taxon>Methylobacteriaceae</taxon>
        <taxon>Microvirga</taxon>
    </lineage>
</organism>
<dbReference type="AlphaFoldDB" id="A0A512C1H0"/>
<gene>
    <name evidence="1" type="ORF">MAE02_57610</name>
</gene>
<name>A0A512C1H0_9HYPH</name>
<proteinExistence type="predicted"/>
<keyword evidence="2" id="KW-1185">Reference proteome</keyword>
<protein>
    <recommendedName>
        <fullName evidence="3">Replication protein</fullName>
    </recommendedName>
</protein>
<reference evidence="1 2" key="1">
    <citation type="submission" date="2019-07" db="EMBL/GenBank/DDBJ databases">
        <title>Whole genome shotgun sequence of Microvirga aerophila NBRC 106136.</title>
        <authorList>
            <person name="Hosoyama A."/>
            <person name="Uohara A."/>
            <person name="Ohji S."/>
            <person name="Ichikawa N."/>
        </authorList>
    </citation>
    <scope>NUCLEOTIDE SEQUENCE [LARGE SCALE GENOMIC DNA]</scope>
    <source>
        <strain evidence="1 2">NBRC 106136</strain>
    </source>
</reference>
<dbReference type="Proteomes" id="UP000321085">
    <property type="component" value="Unassembled WGS sequence"/>
</dbReference>
<evidence type="ECO:0000313" key="2">
    <source>
        <dbReference type="Proteomes" id="UP000321085"/>
    </source>
</evidence>
<evidence type="ECO:0000313" key="1">
    <source>
        <dbReference type="EMBL" id="GEO18065.1"/>
    </source>
</evidence>
<evidence type="ECO:0008006" key="3">
    <source>
        <dbReference type="Google" id="ProtNLM"/>
    </source>
</evidence>